<dbReference type="EMBL" id="KN835159">
    <property type="protein sequence ID" value="KIK46452.1"/>
    <property type="molecule type" value="Genomic_DNA"/>
</dbReference>
<evidence type="ECO:0008006" key="3">
    <source>
        <dbReference type="Google" id="ProtNLM"/>
    </source>
</evidence>
<dbReference type="HOGENOM" id="CLU_032662_1_0_1"/>
<dbReference type="Gene3D" id="3.10.450.50">
    <property type="match status" value="1"/>
</dbReference>
<evidence type="ECO:0000313" key="2">
    <source>
        <dbReference type="Proteomes" id="UP000054485"/>
    </source>
</evidence>
<dbReference type="PANTHER" id="PTHR38436:SF3">
    <property type="entry name" value="CARBOXYMETHYLENEBUTENOLIDASE-RELATED"/>
    <property type="match status" value="1"/>
</dbReference>
<keyword evidence="2" id="KW-1185">Reference proteome</keyword>
<dbReference type="InterPro" id="IPR009959">
    <property type="entry name" value="Cyclase_SnoaL-like"/>
</dbReference>
<dbReference type="OrthoDB" id="5440at2759"/>
<dbReference type="PANTHER" id="PTHR38436">
    <property type="entry name" value="POLYKETIDE CYCLASE SNOAL-LIKE DOMAIN"/>
    <property type="match status" value="1"/>
</dbReference>
<organism evidence="1 2">
    <name type="scientific">Suillus luteus UH-Slu-Lm8-n1</name>
    <dbReference type="NCBI Taxonomy" id="930992"/>
    <lineage>
        <taxon>Eukaryota</taxon>
        <taxon>Fungi</taxon>
        <taxon>Dikarya</taxon>
        <taxon>Basidiomycota</taxon>
        <taxon>Agaricomycotina</taxon>
        <taxon>Agaricomycetes</taxon>
        <taxon>Agaricomycetidae</taxon>
        <taxon>Boletales</taxon>
        <taxon>Suillineae</taxon>
        <taxon>Suillaceae</taxon>
        <taxon>Suillus</taxon>
    </lineage>
</organism>
<reference evidence="1 2" key="1">
    <citation type="submission" date="2014-04" db="EMBL/GenBank/DDBJ databases">
        <authorList>
            <consortium name="DOE Joint Genome Institute"/>
            <person name="Kuo A."/>
            <person name="Ruytinx J."/>
            <person name="Rineau F."/>
            <person name="Colpaert J."/>
            <person name="Kohler A."/>
            <person name="Nagy L.G."/>
            <person name="Floudas D."/>
            <person name="Copeland A."/>
            <person name="Barry K.W."/>
            <person name="Cichocki N."/>
            <person name="Veneault-Fourrey C."/>
            <person name="LaButti K."/>
            <person name="Lindquist E.A."/>
            <person name="Lipzen A."/>
            <person name="Lundell T."/>
            <person name="Morin E."/>
            <person name="Murat C."/>
            <person name="Sun H."/>
            <person name="Tunlid A."/>
            <person name="Henrissat B."/>
            <person name="Grigoriev I.V."/>
            <person name="Hibbett D.S."/>
            <person name="Martin F."/>
            <person name="Nordberg H.P."/>
            <person name="Cantor M.N."/>
            <person name="Hua S.X."/>
        </authorList>
    </citation>
    <scope>NUCLEOTIDE SEQUENCE [LARGE SCALE GENOMIC DNA]</scope>
    <source>
        <strain evidence="1 2">UH-Slu-Lm8-n1</strain>
    </source>
</reference>
<dbReference type="SUPFAM" id="SSF54427">
    <property type="entry name" value="NTF2-like"/>
    <property type="match status" value="1"/>
</dbReference>
<protein>
    <recommendedName>
        <fullName evidence="3">NTF2-like protein</fullName>
    </recommendedName>
</protein>
<name>A0A0D0BKH6_9AGAM</name>
<reference evidence="2" key="2">
    <citation type="submission" date="2015-01" db="EMBL/GenBank/DDBJ databases">
        <title>Evolutionary Origins and Diversification of the Mycorrhizal Mutualists.</title>
        <authorList>
            <consortium name="DOE Joint Genome Institute"/>
            <consortium name="Mycorrhizal Genomics Consortium"/>
            <person name="Kohler A."/>
            <person name="Kuo A."/>
            <person name="Nagy L.G."/>
            <person name="Floudas D."/>
            <person name="Copeland A."/>
            <person name="Barry K.W."/>
            <person name="Cichocki N."/>
            <person name="Veneault-Fourrey C."/>
            <person name="LaButti K."/>
            <person name="Lindquist E.A."/>
            <person name="Lipzen A."/>
            <person name="Lundell T."/>
            <person name="Morin E."/>
            <person name="Murat C."/>
            <person name="Riley R."/>
            <person name="Ohm R."/>
            <person name="Sun H."/>
            <person name="Tunlid A."/>
            <person name="Henrissat B."/>
            <person name="Grigoriev I.V."/>
            <person name="Hibbett D.S."/>
            <person name="Martin F."/>
        </authorList>
    </citation>
    <scope>NUCLEOTIDE SEQUENCE [LARGE SCALE GENOMIC DNA]</scope>
    <source>
        <strain evidence="2">UH-Slu-Lm8-n1</strain>
    </source>
</reference>
<dbReference type="AlphaFoldDB" id="A0A0D0BKH6"/>
<proteinExistence type="predicted"/>
<dbReference type="InterPro" id="IPR032710">
    <property type="entry name" value="NTF2-like_dom_sf"/>
</dbReference>
<sequence>MSQTEVFFNTVDSVVKPATLLMLLPRDQTSWCQQEGYNVVHLTYPLPQNSSFKDAMKNVNDKIIALGADWGLLTYGLTTEDAETLVSKLALSLADLKACSHFCPDAEVTHGFLMKDSQRRHIPVTFHLASSQEVLHASLLLLEDPANLGYSLPTHSRLPVRVYSYPLVSKSPPFPFSIQPPVSVNVNDKQSLDPYLRSASSLSLTRTLELLKAHLGPHFNLERLWEKHTYYEFIERDAPKTMSTMVTTPYVNHVPTMTGGVGYADLARFYKYHFTTVTPQDFELITVSRTGEAYVDQLKTWPTKFFSVGCDRIVDEMIFKCHHTTEIDYFLPGIAPTGKHIEIAMVGIVAFRGDKLFFEHLYWDQAGILVQLGLLDPSNLPVAGVEVAKKVLDPFGVPSNTLLKRWHESKGLPID</sequence>
<dbReference type="STRING" id="930992.A0A0D0BKH6"/>
<gene>
    <name evidence="1" type="ORF">CY34DRAFT_9721</name>
</gene>
<dbReference type="GO" id="GO:0030638">
    <property type="term" value="P:polyketide metabolic process"/>
    <property type="evidence" value="ECO:0007669"/>
    <property type="project" value="InterPro"/>
</dbReference>
<dbReference type="InParanoid" id="A0A0D0BKH6"/>
<evidence type="ECO:0000313" key="1">
    <source>
        <dbReference type="EMBL" id="KIK46452.1"/>
    </source>
</evidence>
<accession>A0A0D0BKH6</accession>
<dbReference type="Proteomes" id="UP000054485">
    <property type="component" value="Unassembled WGS sequence"/>
</dbReference>